<name>A0A6B1XDZ8_BIFLN</name>
<proteinExistence type="predicted"/>
<reference evidence="1" key="1">
    <citation type="journal article" date="2019" name="Nat. Med.">
        <title>A library of human gut bacterial isolates paired with longitudinal multiomics data enables mechanistic microbiome research.</title>
        <authorList>
            <person name="Poyet M."/>
            <person name="Groussin M."/>
            <person name="Gibbons S.M."/>
            <person name="Avila-Pacheco J."/>
            <person name="Jiang X."/>
            <person name="Kearney S.M."/>
            <person name="Perrotta A.R."/>
            <person name="Berdy B."/>
            <person name="Zhao S."/>
            <person name="Lieberman T.D."/>
            <person name="Swanson P.K."/>
            <person name="Smith M."/>
            <person name="Roesemann S."/>
            <person name="Alexander J.E."/>
            <person name="Rich S.A."/>
            <person name="Livny J."/>
            <person name="Vlamakis H."/>
            <person name="Clish C."/>
            <person name="Bullock K."/>
            <person name="Deik A."/>
            <person name="Scott J."/>
            <person name="Pierce K.A."/>
            <person name="Xavier R.J."/>
            <person name="Alm E.J."/>
        </authorList>
    </citation>
    <scope>NUCLEOTIDE SEQUENCE</scope>
    <source>
        <strain evidence="1">BIOML-A409</strain>
    </source>
</reference>
<evidence type="ECO:0000313" key="2">
    <source>
        <dbReference type="Proteomes" id="UP000638311"/>
    </source>
</evidence>
<dbReference type="EMBL" id="WXDR01000076">
    <property type="protein sequence ID" value="MZU09528.1"/>
    <property type="molecule type" value="Genomic_DNA"/>
</dbReference>
<sequence length="87" mass="10162">MRSRTDNTKQVVVYVVMRDQQANILFAHRVYFSELRAKNYCKRMNTAEELTGYYYINKAIFFDWKAFIAKAPGVKKMAKNRKLGTGG</sequence>
<gene>
    <name evidence="1" type="ORF">GUA24_11430</name>
</gene>
<comment type="caution">
    <text evidence="1">The sequence shown here is derived from an EMBL/GenBank/DDBJ whole genome shotgun (WGS) entry which is preliminary data.</text>
</comment>
<protein>
    <submittedName>
        <fullName evidence="1">Uncharacterized protein</fullName>
    </submittedName>
</protein>
<accession>A0A6B1XDZ8</accession>
<organism evidence="1 2">
    <name type="scientific">Bifidobacterium longum</name>
    <dbReference type="NCBI Taxonomy" id="216816"/>
    <lineage>
        <taxon>Bacteria</taxon>
        <taxon>Bacillati</taxon>
        <taxon>Actinomycetota</taxon>
        <taxon>Actinomycetes</taxon>
        <taxon>Bifidobacteriales</taxon>
        <taxon>Bifidobacteriaceae</taxon>
        <taxon>Bifidobacterium</taxon>
    </lineage>
</organism>
<evidence type="ECO:0000313" key="1">
    <source>
        <dbReference type="EMBL" id="MZU09528.1"/>
    </source>
</evidence>
<dbReference type="AlphaFoldDB" id="A0A6B1XDZ8"/>
<dbReference type="Proteomes" id="UP000638311">
    <property type="component" value="Unassembled WGS sequence"/>
</dbReference>